<dbReference type="FunFam" id="3.90.800.10:FF:000001">
    <property type="entry name" value="Glutamine--tRNA ligase"/>
    <property type="match status" value="1"/>
</dbReference>
<evidence type="ECO:0000256" key="4">
    <source>
        <dbReference type="ARBA" id="ARBA00022490"/>
    </source>
</evidence>
<evidence type="ECO:0000259" key="16">
    <source>
        <dbReference type="Pfam" id="PF03950"/>
    </source>
</evidence>
<dbReference type="Gene3D" id="3.90.800.10">
    <property type="entry name" value="Glutamyl-tRNA Synthetase, Domain 3"/>
    <property type="match status" value="1"/>
</dbReference>
<evidence type="ECO:0000256" key="7">
    <source>
        <dbReference type="ARBA" id="ARBA00022741"/>
    </source>
</evidence>
<evidence type="ECO:0000313" key="19">
    <source>
        <dbReference type="Proteomes" id="UP001314263"/>
    </source>
</evidence>
<dbReference type="SUPFAM" id="SSF52374">
    <property type="entry name" value="Nucleotidylyl transferase"/>
    <property type="match status" value="1"/>
</dbReference>
<dbReference type="NCBIfam" id="TIGR00463">
    <property type="entry name" value="gltX_arch"/>
    <property type="match status" value="1"/>
</dbReference>
<name>A0AAV1I6M7_9CHLO</name>
<evidence type="ECO:0000256" key="14">
    <source>
        <dbReference type="SAM" id="MobiDB-lite"/>
    </source>
</evidence>
<dbReference type="SUPFAM" id="SSF50715">
    <property type="entry name" value="Ribosomal protein L25-like"/>
    <property type="match status" value="1"/>
</dbReference>
<dbReference type="Pfam" id="PF03950">
    <property type="entry name" value="tRNA-synt_1c_C"/>
    <property type="match status" value="1"/>
</dbReference>
<dbReference type="InterPro" id="IPR001412">
    <property type="entry name" value="aa-tRNA-synth_I_CS"/>
</dbReference>
<dbReference type="InterPro" id="IPR020056">
    <property type="entry name" value="Rbsml_bL25/Gln-tRNA_synth_N"/>
</dbReference>
<comment type="caution">
    <text evidence="18">The sequence shown here is derived from an EMBL/GenBank/DDBJ whole genome shotgun (WGS) entry which is preliminary data.</text>
</comment>
<evidence type="ECO:0000313" key="18">
    <source>
        <dbReference type="EMBL" id="CAK0782828.1"/>
    </source>
</evidence>
<keyword evidence="5" id="KW-0597">Phosphoprotein</keyword>
<evidence type="ECO:0000256" key="1">
    <source>
        <dbReference type="ARBA" id="ARBA00004496"/>
    </source>
</evidence>
<dbReference type="FunFam" id="3.40.50.620:FF:000037">
    <property type="entry name" value="Glutamine--tRNA ligase cytoplasmic"/>
    <property type="match status" value="1"/>
</dbReference>
<dbReference type="GO" id="GO:0005829">
    <property type="term" value="C:cytosol"/>
    <property type="evidence" value="ECO:0007669"/>
    <property type="project" value="TreeGrafter"/>
</dbReference>
<dbReference type="Gene3D" id="1.20.1050.130">
    <property type="match status" value="1"/>
</dbReference>
<dbReference type="Gene3D" id="3.40.50.620">
    <property type="entry name" value="HUPs"/>
    <property type="match status" value="1"/>
</dbReference>
<comment type="similarity">
    <text evidence="2">Belongs to the class-I aminoacyl-tRNA synthetase family. Glutamate--tRNA ligase type 2 subfamily.</text>
</comment>
<evidence type="ECO:0000259" key="15">
    <source>
        <dbReference type="Pfam" id="PF00749"/>
    </source>
</evidence>
<dbReference type="InterPro" id="IPR011035">
    <property type="entry name" value="Ribosomal_bL25/Gln-tRNA_synth"/>
</dbReference>
<dbReference type="Gene3D" id="2.40.240.10">
    <property type="entry name" value="Ribosomal Protein L25, Chain P"/>
    <property type="match status" value="1"/>
</dbReference>
<evidence type="ECO:0000256" key="8">
    <source>
        <dbReference type="ARBA" id="ARBA00022840"/>
    </source>
</evidence>
<dbReference type="FunFam" id="2.40.240.10:FF:000004">
    <property type="entry name" value="Glutamyl-tRNA synthetase, cytoplasmic"/>
    <property type="match status" value="1"/>
</dbReference>
<dbReference type="Pfam" id="PF20974">
    <property type="entry name" value="tRNA-synt_1c_C2"/>
    <property type="match status" value="1"/>
</dbReference>
<proteinExistence type="inferred from homology"/>
<comment type="subcellular location">
    <subcellularLocation>
        <location evidence="1">Cytoplasm</location>
    </subcellularLocation>
</comment>
<dbReference type="FunFam" id="1.10.1160.10:FF:000001">
    <property type="entry name" value="Glutamine--tRNA ligase"/>
    <property type="match status" value="1"/>
</dbReference>
<keyword evidence="6 13" id="KW-0436">Ligase</keyword>
<dbReference type="InterPro" id="IPR000924">
    <property type="entry name" value="Glu/Gln-tRNA-synth"/>
</dbReference>
<dbReference type="Proteomes" id="UP001314263">
    <property type="component" value="Unassembled WGS sequence"/>
</dbReference>
<dbReference type="Pfam" id="PF00749">
    <property type="entry name" value="tRNA-synt_1c"/>
    <property type="match status" value="1"/>
</dbReference>
<protein>
    <recommendedName>
        <fullName evidence="3">glutamate--tRNA ligase</fullName>
        <ecNumber evidence="3">6.1.1.17</ecNumber>
    </recommendedName>
    <alternativeName>
        <fullName evidence="11">Glutamyl-tRNA synthetase</fullName>
    </alternativeName>
</protein>
<feature type="region of interest" description="Disordered" evidence="14">
    <location>
        <begin position="711"/>
        <end position="801"/>
    </location>
</feature>
<evidence type="ECO:0000256" key="11">
    <source>
        <dbReference type="ARBA" id="ARBA00030865"/>
    </source>
</evidence>
<evidence type="ECO:0000256" key="10">
    <source>
        <dbReference type="ARBA" id="ARBA00023146"/>
    </source>
</evidence>
<dbReference type="InterPro" id="IPR020061">
    <property type="entry name" value="Glu_tRNA_lig_a-bdl"/>
</dbReference>
<dbReference type="InterPro" id="IPR036282">
    <property type="entry name" value="Glutathione-S-Trfase_C_sf"/>
</dbReference>
<sequence length="801" mass="88725">MGAASHASLAYSEKNPPLAVLAAAKKIGLQLHSSELKDAKKDAPPVFSMADGKELSGLPAILQHLNGSKNDGQGERVSSWLEYATYIVGGGALEPACRTLNEALSMRTFLAGYSLSVADMAIWGQLQGNLLQWEKLRKTGALPHLARWYDFVMTDPDLQSVAEQHGPKKPTTRKEYVKEVAAAGMGGGDAGSFKIDLRNVKKGQVKTRFPPEPSGFLHIGHAKAALLNYHIAKLNGGHMAIRFDDTNPAKESMEYVESIVADVHRLGIEFEPPITYTSDYFPEMLDLAERLIKAGSMYADDTPVEQMREERMDGIESMRRNRPAEESLAVWKEMVAGSPEGKRYCMRFKINMQDPNKAMRDPVGYRCNDTAHWRTGTKYKVYPTYDCACPFVDSLEGVTHALRTSEYKDREAQFFWILKAEQQVWPGLQDVDIWDYSRLSLVHTVLSKRKLTWFVDTKRVDGWDDPRMPTVQGVFRRGLQLEALKEFILSQGASKNVTLQEWEKLWSINKRIIDPVCPRHTAVKSEGRVLLHLKDGPEEPHVVSVPKHKKHPPAGVKATTRTRIVWLEQEDAQVISQGEEVTLMDWGNAVVDSIDKDAAGQVSRLEGHLHLEGDVKKTKLKLTWLADIGDLVPLRLVEFDHLISKKKLEEGDDITDFVTPVSRWQTAALGDPNMRTLQKGDIIQLERKGYFIVDVPLVRPEQPIALFSIPDGRKQSASAPPPAKPAAPAAAAAPAAPPRTVQKTGSFRVPPTPHNSCVLPELQEAVSDSMAGASKAVLMQSQPSGPAPPLVPHNSAASNIS</sequence>
<dbReference type="InterPro" id="IPR020059">
    <property type="entry name" value="Glu/Gln-tRNA-synth_Ib_codon-bd"/>
</dbReference>
<dbReference type="AlphaFoldDB" id="A0AAV1I6M7"/>
<dbReference type="EC" id="6.1.1.17" evidence="3"/>
<dbReference type="Gene3D" id="1.10.1160.10">
    <property type="entry name" value="Glutamyl-trna Synthetase, Domain 2"/>
    <property type="match status" value="1"/>
</dbReference>
<evidence type="ECO:0000256" key="6">
    <source>
        <dbReference type="ARBA" id="ARBA00022598"/>
    </source>
</evidence>
<organism evidence="18 19">
    <name type="scientific">Coccomyxa viridis</name>
    <dbReference type="NCBI Taxonomy" id="1274662"/>
    <lineage>
        <taxon>Eukaryota</taxon>
        <taxon>Viridiplantae</taxon>
        <taxon>Chlorophyta</taxon>
        <taxon>core chlorophytes</taxon>
        <taxon>Trebouxiophyceae</taxon>
        <taxon>Trebouxiophyceae incertae sedis</taxon>
        <taxon>Coccomyxaceae</taxon>
        <taxon>Coccomyxa</taxon>
    </lineage>
</organism>
<keyword evidence="19" id="KW-1185">Reference proteome</keyword>
<accession>A0AAV1I6M7</accession>
<dbReference type="PROSITE" id="PS00178">
    <property type="entry name" value="AA_TRNA_LIGASE_I"/>
    <property type="match status" value="1"/>
</dbReference>
<evidence type="ECO:0000259" key="17">
    <source>
        <dbReference type="Pfam" id="PF20974"/>
    </source>
</evidence>
<keyword evidence="10 13" id="KW-0030">Aminoacyl-tRNA synthetase</keyword>
<evidence type="ECO:0000256" key="2">
    <source>
        <dbReference type="ARBA" id="ARBA00008927"/>
    </source>
</evidence>
<dbReference type="GO" id="GO:0017102">
    <property type="term" value="C:methionyl glutamyl tRNA synthetase complex"/>
    <property type="evidence" value="ECO:0007669"/>
    <property type="project" value="TreeGrafter"/>
</dbReference>
<dbReference type="GO" id="GO:0009791">
    <property type="term" value="P:post-embryonic development"/>
    <property type="evidence" value="ECO:0007669"/>
    <property type="project" value="UniProtKB-ARBA"/>
</dbReference>
<evidence type="ECO:0000256" key="5">
    <source>
        <dbReference type="ARBA" id="ARBA00022553"/>
    </source>
</evidence>
<keyword evidence="8 13" id="KW-0067">ATP-binding</keyword>
<dbReference type="InterPro" id="IPR014729">
    <property type="entry name" value="Rossmann-like_a/b/a_fold"/>
</dbReference>
<dbReference type="InterPro" id="IPR049437">
    <property type="entry name" value="tRNA-synt_1c_C2"/>
</dbReference>
<evidence type="ECO:0000256" key="12">
    <source>
        <dbReference type="ARBA" id="ARBA00048351"/>
    </source>
</evidence>
<comment type="catalytic activity">
    <reaction evidence="12">
        <text>tRNA(Glu) + L-glutamate + ATP = L-glutamyl-tRNA(Glu) + AMP + diphosphate</text>
        <dbReference type="Rhea" id="RHEA:23540"/>
        <dbReference type="Rhea" id="RHEA-COMP:9663"/>
        <dbReference type="Rhea" id="RHEA-COMP:9680"/>
        <dbReference type="ChEBI" id="CHEBI:29985"/>
        <dbReference type="ChEBI" id="CHEBI:30616"/>
        <dbReference type="ChEBI" id="CHEBI:33019"/>
        <dbReference type="ChEBI" id="CHEBI:78442"/>
        <dbReference type="ChEBI" id="CHEBI:78520"/>
        <dbReference type="ChEBI" id="CHEBI:456215"/>
        <dbReference type="EC" id="6.1.1.17"/>
    </reaction>
</comment>
<dbReference type="PANTHER" id="PTHR43097:SF5">
    <property type="entry name" value="GLUTAMATE--TRNA LIGASE"/>
    <property type="match status" value="1"/>
</dbReference>
<keyword evidence="4" id="KW-0963">Cytoplasm</keyword>
<dbReference type="EMBL" id="CAUYUE010000007">
    <property type="protein sequence ID" value="CAK0782828.1"/>
    <property type="molecule type" value="Genomic_DNA"/>
</dbReference>
<dbReference type="InterPro" id="IPR004526">
    <property type="entry name" value="Glu-tRNA-synth_arc/euk"/>
</dbReference>
<gene>
    <name evidence="18" type="ORF">CVIRNUC_006023</name>
</gene>
<dbReference type="InterPro" id="IPR050132">
    <property type="entry name" value="Gln/Glu-tRNA_Ligase"/>
</dbReference>
<dbReference type="GO" id="GO:0005524">
    <property type="term" value="F:ATP binding"/>
    <property type="evidence" value="ECO:0007669"/>
    <property type="project" value="UniProtKB-KW"/>
</dbReference>
<keyword evidence="7 13" id="KW-0547">Nucleotide-binding</keyword>
<evidence type="ECO:0000256" key="9">
    <source>
        <dbReference type="ARBA" id="ARBA00022917"/>
    </source>
</evidence>
<keyword evidence="9 13" id="KW-0648">Protein biosynthesis</keyword>
<dbReference type="PANTHER" id="PTHR43097">
    <property type="entry name" value="GLUTAMINE-TRNA LIGASE"/>
    <property type="match status" value="1"/>
</dbReference>
<dbReference type="GO" id="GO:0004818">
    <property type="term" value="F:glutamate-tRNA ligase activity"/>
    <property type="evidence" value="ECO:0007669"/>
    <property type="project" value="UniProtKB-EC"/>
</dbReference>
<dbReference type="CDD" id="cd10289">
    <property type="entry name" value="GST_C_AaRS_like"/>
    <property type="match status" value="1"/>
</dbReference>
<feature type="domain" description="Glutamyl/glutaminyl-tRNA synthetase class Ib catalytic" evidence="15">
    <location>
        <begin position="204"/>
        <end position="513"/>
    </location>
</feature>
<reference evidence="18 19" key="1">
    <citation type="submission" date="2023-10" db="EMBL/GenBank/DDBJ databases">
        <authorList>
            <person name="Maclean D."/>
            <person name="Macfadyen A."/>
        </authorList>
    </citation>
    <scope>NUCLEOTIDE SEQUENCE [LARGE SCALE GENOMIC DNA]</scope>
</reference>
<dbReference type="PRINTS" id="PR00987">
    <property type="entry name" value="TRNASYNTHGLU"/>
</dbReference>
<feature type="domain" description="Glutamyl/glutaminyl-tRNA synthetase class Ib anti-codon binding" evidence="16">
    <location>
        <begin position="517"/>
        <end position="609"/>
    </location>
</feature>
<dbReference type="GO" id="GO:0006424">
    <property type="term" value="P:glutamyl-tRNA aminoacylation"/>
    <property type="evidence" value="ECO:0007669"/>
    <property type="project" value="InterPro"/>
</dbReference>
<dbReference type="GO" id="GO:0048608">
    <property type="term" value="P:reproductive structure development"/>
    <property type="evidence" value="ECO:0007669"/>
    <property type="project" value="UniProtKB-ARBA"/>
</dbReference>
<evidence type="ECO:0000256" key="3">
    <source>
        <dbReference type="ARBA" id="ARBA00012835"/>
    </source>
</evidence>
<evidence type="ECO:0000256" key="13">
    <source>
        <dbReference type="RuleBase" id="RU363037"/>
    </source>
</evidence>
<dbReference type="InterPro" id="IPR020058">
    <property type="entry name" value="Glu/Gln-tRNA-synth_Ib_cat-dom"/>
</dbReference>
<feature type="domain" description="tRNA synthetases class I (E and Q) anti-codon binding" evidence="17">
    <location>
        <begin position="622"/>
        <end position="694"/>
    </location>
</feature>
<dbReference type="SUPFAM" id="SSF47616">
    <property type="entry name" value="GST C-terminal domain-like"/>
    <property type="match status" value="1"/>
</dbReference>